<evidence type="ECO:0000256" key="2">
    <source>
        <dbReference type="ARBA" id="ARBA00007663"/>
    </source>
</evidence>
<dbReference type="EMBL" id="FP929056">
    <property type="protein sequence ID" value="CBL28972.1"/>
    <property type="molecule type" value="Genomic_DNA"/>
</dbReference>
<feature type="binding site" evidence="14">
    <location>
        <position position="142"/>
    </location>
    <ligand>
        <name>L-threonine</name>
        <dbReference type="ChEBI" id="CHEBI:57926"/>
    </ligand>
</feature>
<feature type="binding site" evidence="14">
    <location>
        <position position="60"/>
    </location>
    <ligand>
        <name>ATP</name>
        <dbReference type="ChEBI" id="CHEBI:30616"/>
    </ligand>
</feature>
<dbReference type="Pfam" id="PF01300">
    <property type="entry name" value="Sua5_yciO_yrdC"/>
    <property type="match status" value="1"/>
</dbReference>
<evidence type="ECO:0000313" key="17">
    <source>
        <dbReference type="Proteomes" id="UP000008957"/>
    </source>
</evidence>
<dbReference type="PIRSF" id="PIRSF004930">
    <property type="entry name" value="Tln_factor_SUA5"/>
    <property type="match status" value="1"/>
</dbReference>
<dbReference type="FunFam" id="3.90.870.10:FF:000009">
    <property type="entry name" value="Threonylcarbamoyl-AMP synthase, putative"/>
    <property type="match status" value="1"/>
</dbReference>
<accession>A0AB94IYV8</accession>
<dbReference type="Gene3D" id="3.90.870.10">
    <property type="entry name" value="DHBP synthase"/>
    <property type="match status" value="1"/>
</dbReference>
<dbReference type="InterPro" id="IPR006070">
    <property type="entry name" value="Sua5-like_dom"/>
</dbReference>
<dbReference type="Proteomes" id="UP000008957">
    <property type="component" value="Chromosome"/>
</dbReference>
<evidence type="ECO:0000256" key="9">
    <source>
        <dbReference type="ARBA" id="ARBA00022741"/>
    </source>
</evidence>
<dbReference type="PANTHER" id="PTHR17490:SF16">
    <property type="entry name" value="THREONYLCARBAMOYL-AMP SYNTHASE"/>
    <property type="match status" value="1"/>
</dbReference>
<evidence type="ECO:0000256" key="13">
    <source>
        <dbReference type="PIRNR" id="PIRNR004930"/>
    </source>
</evidence>
<dbReference type="GO" id="GO:0005737">
    <property type="term" value="C:cytoplasm"/>
    <property type="evidence" value="ECO:0007669"/>
    <property type="project" value="UniProtKB-SubCell"/>
</dbReference>
<keyword evidence="10 13" id="KW-0067">ATP-binding</keyword>
<reference evidence="17" key="1">
    <citation type="submission" date="2010-03" db="EMBL/GenBank/DDBJ databases">
        <title>The genome sequence of Synergistetes sp. SGP1.</title>
        <authorList>
            <consortium name="metaHIT consortium -- http://www.metahit.eu/"/>
            <person name="Pajon A."/>
            <person name="Turner K."/>
            <person name="Parkhill J."/>
            <person name="Wade W."/>
            <person name="Vartoukian S."/>
        </authorList>
    </citation>
    <scope>NUCLEOTIDE SEQUENCE [LARGE SCALE GENOMIC DNA]</scope>
    <source>
        <strain evidence="17">SGP1</strain>
    </source>
</reference>
<evidence type="ECO:0000256" key="10">
    <source>
        <dbReference type="ARBA" id="ARBA00022840"/>
    </source>
</evidence>
<dbReference type="NCBIfam" id="TIGR00057">
    <property type="entry name" value="L-threonylcarbamoyladenylate synthase"/>
    <property type="match status" value="1"/>
</dbReference>
<dbReference type="GO" id="GO:0006450">
    <property type="term" value="P:regulation of translational fidelity"/>
    <property type="evidence" value="ECO:0007669"/>
    <property type="project" value="TreeGrafter"/>
</dbReference>
<organism evidence="16 17">
    <name type="scientific">Fretibacterium fastidiosum</name>
    <dbReference type="NCBI Taxonomy" id="651822"/>
    <lineage>
        <taxon>Bacteria</taxon>
        <taxon>Thermotogati</taxon>
        <taxon>Synergistota</taxon>
        <taxon>Synergistia</taxon>
        <taxon>Synergistales</taxon>
        <taxon>Aminobacteriaceae</taxon>
        <taxon>Fretibacterium</taxon>
    </lineage>
</organism>
<sequence length="327" mass="35669">METLRIELDPWNPSGEILARAAEVLRSGGLVAFPTETVYGLGANALNPEAVKGIYRAKGRPSDNPLILHLSRVEQAEPLVCVDERARRLMRAFWPGPLTLVLRARDVVPMEARGGLSTAALRMPSHPVASALIDAVGFPLAAPSANVSGRPSPTDAETVWRDLRGRIEMILDGGPVSVGIESTVIDVSEELPLLLRPGGMPAEEIEAFLGEPLRRPDGRSSRRSPGTRYRHYAPTIPVRVWHPEAPFEMAEMVGMELERWGFMGLAVPPARFGRVLRFESVENYARGLFSGFRALEAEGLLGIVAEWPPAAGVGLGLRDRIRRAEQA</sequence>
<evidence type="ECO:0000256" key="6">
    <source>
        <dbReference type="ARBA" id="ARBA00022679"/>
    </source>
</evidence>
<comment type="function">
    <text evidence="13">Required for the formation of a threonylcarbamoyl group on adenosine at position 37 (t(6)A37) in tRNAs that read codons beginning with adenine.</text>
</comment>
<feature type="binding site" evidence="14">
    <location>
        <position position="37"/>
    </location>
    <ligand>
        <name>L-threonine</name>
        <dbReference type="ChEBI" id="CHEBI:57926"/>
    </ligand>
</feature>
<dbReference type="InterPro" id="IPR017945">
    <property type="entry name" value="DHBP_synth_RibB-like_a/b_dom"/>
</dbReference>
<dbReference type="InterPro" id="IPR005145">
    <property type="entry name" value="Sua5_C"/>
</dbReference>
<dbReference type="SUPFAM" id="SSF55821">
    <property type="entry name" value="YrdC/RibB"/>
    <property type="match status" value="1"/>
</dbReference>
<proteinExistence type="inferred from homology"/>
<dbReference type="GO" id="GO:0005524">
    <property type="term" value="F:ATP binding"/>
    <property type="evidence" value="ECO:0007669"/>
    <property type="project" value="UniProtKB-UniRule"/>
</dbReference>
<feature type="binding site" evidence="14">
    <location>
        <position position="196"/>
    </location>
    <ligand>
        <name>ATP</name>
        <dbReference type="ChEBI" id="CHEBI:30616"/>
    </ligand>
</feature>
<evidence type="ECO:0000256" key="3">
    <source>
        <dbReference type="ARBA" id="ARBA00012584"/>
    </source>
</evidence>
<evidence type="ECO:0000256" key="14">
    <source>
        <dbReference type="PIRSR" id="PIRSR004930-1"/>
    </source>
</evidence>
<feature type="binding site" evidence="14">
    <location>
        <position position="232"/>
    </location>
    <ligand>
        <name>ATP</name>
        <dbReference type="ChEBI" id="CHEBI:30616"/>
    </ligand>
</feature>
<dbReference type="AlphaFoldDB" id="A0AB94IYV8"/>
<keyword evidence="9 13" id="KW-0547">Nucleotide-binding</keyword>
<dbReference type="GO" id="GO:0061710">
    <property type="term" value="F:L-threonylcarbamoyladenylate synthase"/>
    <property type="evidence" value="ECO:0007669"/>
    <property type="project" value="UniProtKB-EC"/>
</dbReference>
<dbReference type="InterPro" id="IPR050156">
    <property type="entry name" value="TC-AMP_synthase_SUA5"/>
</dbReference>
<comment type="similarity">
    <text evidence="2 13">Belongs to the SUA5 family.</text>
</comment>
<keyword evidence="6 13" id="KW-0808">Transferase</keyword>
<keyword evidence="17" id="KW-1185">Reference proteome</keyword>
<feature type="binding site" evidence="14">
    <location>
        <position position="182"/>
    </location>
    <ligand>
        <name>L-threonine</name>
        <dbReference type="ChEBI" id="CHEBI:57926"/>
    </ligand>
</feature>
<dbReference type="Pfam" id="PF03481">
    <property type="entry name" value="Sua5_C"/>
    <property type="match status" value="1"/>
</dbReference>
<gene>
    <name evidence="16" type="ORF">SY1_22980</name>
</gene>
<protein>
    <recommendedName>
        <fullName evidence="4 13">Threonylcarbamoyl-AMP synthase</fullName>
        <shortName evidence="13">TC-AMP synthase</shortName>
        <ecNumber evidence="3 13">2.7.7.87</ecNumber>
    </recommendedName>
    <alternativeName>
        <fullName evidence="11 13">L-threonylcarbamoyladenylate synthase</fullName>
    </alternativeName>
</protein>
<evidence type="ECO:0000256" key="11">
    <source>
        <dbReference type="ARBA" id="ARBA00029774"/>
    </source>
</evidence>
<feature type="binding site" evidence="14">
    <location>
        <position position="69"/>
    </location>
    <ligand>
        <name>L-threonine</name>
        <dbReference type="ChEBI" id="CHEBI:57926"/>
    </ligand>
</feature>
<feature type="binding site" evidence="14">
    <location>
        <position position="64"/>
    </location>
    <ligand>
        <name>ATP</name>
        <dbReference type="ChEBI" id="CHEBI:30616"/>
    </ligand>
</feature>
<comment type="catalytic activity">
    <reaction evidence="12 13">
        <text>L-threonine + hydrogencarbonate + ATP = L-threonylcarbamoyladenylate + diphosphate + H2O</text>
        <dbReference type="Rhea" id="RHEA:36407"/>
        <dbReference type="ChEBI" id="CHEBI:15377"/>
        <dbReference type="ChEBI" id="CHEBI:17544"/>
        <dbReference type="ChEBI" id="CHEBI:30616"/>
        <dbReference type="ChEBI" id="CHEBI:33019"/>
        <dbReference type="ChEBI" id="CHEBI:57926"/>
        <dbReference type="ChEBI" id="CHEBI:73682"/>
        <dbReference type="EC" id="2.7.7.87"/>
    </reaction>
</comment>
<keyword evidence="8 13" id="KW-0548">Nucleotidyltransferase</keyword>
<dbReference type="GO" id="GO:0008033">
    <property type="term" value="P:tRNA processing"/>
    <property type="evidence" value="ECO:0007669"/>
    <property type="project" value="UniProtKB-KW"/>
</dbReference>
<feature type="binding site" evidence="14">
    <location>
        <position position="122"/>
    </location>
    <ligand>
        <name>L-threonine</name>
        <dbReference type="ChEBI" id="CHEBI:57926"/>
    </ligand>
</feature>
<dbReference type="EC" id="2.7.7.87" evidence="3 13"/>
<name>A0AB94IYV8_9BACT</name>
<feature type="domain" description="YrdC-like" evidence="15">
    <location>
        <begin position="15"/>
        <end position="200"/>
    </location>
</feature>
<evidence type="ECO:0000256" key="12">
    <source>
        <dbReference type="ARBA" id="ARBA00048366"/>
    </source>
</evidence>
<reference evidence="16 17" key="2">
    <citation type="submission" date="2010-03" db="EMBL/GenBank/DDBJ databases">
        <authorList>
            <person name="Pajon A."/>
        </authorList>
    </citation>
    <scope>NUCLEOTIDE SEQUENCE [LARGE SCALE GENOMIC DNA]</scope>
    <source>
        <strain evidence="16 17">SGP1</strain>
    </source>
</reference>
<keyword evidence="7 13" id="KW-0819">tRNA processing</keyword>
<dbReference type="KEGG" id="sbr:SY1_22980"/>
<dbReference type="GO" id="GO:0000049">
    <property type="term" value="F:tRNA binding"/>
    <property type="evidence" value="ECO:0007669"/>
    <property type="project" value="TreeGrafter"/>
</dbReference>
<feature type="binding site" evidence="14">
    <location>
        <position position="118"/>
    </location>
    <ligand>
        <name>ATP</name>
        <dbReference type="ChEBI" id="CHEBI:30616"/>
    </ligand>
</feature>
<comment type="subcellular location">
    <subcellularLocation>
        <location evidence="1 13">Cytoplasm</location>
    </subcellularLocation>
</comment>
<dbReference type="RefSeq" id="WP_015557118.1">
    <property type="nucleotide sequence ID" value="NC_021038.1"/>
</dbReference>
<dbReference type="PROSITE" id="PS51163">
    <property type="entry name" value="YRDC"/>
    <property type="match status" value="1"/>
</dbReference>
<keyword evidence="5 13" id="KW-0963">Cytoplasm</keyword>
<evidence type="ECO:0000256" key="7">
    <source>
        <dbReference type="ARBA" id="ARBA00022694"/>
    </source>
</evidence>
<dbReference type="InterPro" id="IPR010923">
    <property type="entry name" value="T(6)A37_SUA5"/>
</dbReference>
<feature type="binding site" evidence="14">
    <location>
        <position position="152"/>
    </location>
    <ligand>
        <name>ATP</name>
        <dbReference type="ChEBI" id="CHEBI:30616"/>
    </ligand>
</feature>
<evidence type="ECO:0000256" key="5">
    <source>
        <dbReference type="ARBA" id="ARBA00022490"/>
    </source>
</evidence>
<dbReference type="InterPro" id="IPR038385">
    <property type="entry name" value="Sua5/YwlC_C"/>
</dbReference>
<feature type="binding site" evidence="14">
    <location>
        <position position="144"/>
    </location>
    <ligand>
        <name>ATP</name>
        <dbReference type="ChEBI" id="CHEBI:30616"/>
    </ligand>
</feature>
<evidence type="ECO:0000256" key="4">
    <source>
        <dbReference type="ARBA" id="ARBA00015492"/>
    </source>
</evidence>
<dbReference type="GO" id="GO:0003725">
    <property type="term" value="F:double-stranded RNA binding"/>
    <property type="evidence" value="ECO:0007669"/>
    <property type="project" value="UniProtKB-UniRule"/>
</dbReference>
<evidence type="ECO:0000259" key="15">
    <source>
        <dbReference type="PROSITE" id="PS51163"/>
    </source>
</evidence>
<evidence type="ECO:0000313" key="16">
    <source>
        <dbReference type="EMBL" id="CBL28972.1"/>
    </source>
</evidence>
<evidence type="ECO:0000256" key="8">
    <source>
        <dbReference type="ARBA" id="ARBA00022695"/>
    </source>
</evidence>
<dbReference type="PANTHER" id="PTHR17490">
    <property type="entry name" value="SUA5"/>
    <property type="match status" value="1"/>
</dbReference>
<evidence type="ECO:0000256" key="1">
    <source>
        <dbReference type="ARBA" id="ARBA00004496"/>
    </source>
</evidence>
<dbReference type="Gene3D" id="3.40.50.11030">
    <property type="entry name" value="Threonylcarbamoyl-AMP synthase, C-terminal domain"/>
    <property type="match status" value="1"/>
</dbReference>